<dbReference type="InterPro" id="IPR036267">
    <property type="entry name" value="RuvA_C_sf"/>
</dbReference>
<dbReference type="NCBIfam" id="TIGR00084">
    <property type="entry name" value="ruvA"/>
    <property type="match status" value="1"/>
</dbReference>
<evidence type="ECO:0000256" key="6">
    <source>
        <dbReference type="HAMAP-Rule" id="MF_00031"/>
    </source>
</evidence>
<keyword evidence="2 6" id="KW-0227">DNA damage</keyword>
<feature type="region of interest" description="Domain III" evidence="6">
    <location>
        <begin position="156"/>
        <end position="208"/>
    </location>
</feature>
<comment type="subcellular location">
    <subcellularLocation>
        <location evidence="6">Cytoplasm</location>
    </subcellularLocation>
</comment>
<dbReference type="EMBL" id="JAUSUK010000002">
    <property type="protein sequence ID" value="MDQ0326055.1"/>
    <property type="molecule type" value="Genomic_DNA"/>
</dbReference>
<comment type="similarity">
    <text evidence="6">Belongs to the RuvA family.</text>
</comment>
<comment type="domain">
    <text evidence="6">Has three domains with a flexible linker between the domains II and III and assumes an 'L' shape. Domain III is highly mobile and contacts RuvB.</text>
</comment>
<comment type="caution">
    <text evidence="9">The sequence shown here is derived from an EMBL/GenBank/DDBJ whole genome shotgun (WGS) entry which is preliminary data.</text>
</comment>
<keyword evidence="10" id="KW-1185">Reference proteome</keyword>
<dbReference type="RefSeq" id="WP_234629033.1">
    <property type="nucleotide sequence ID" value="NZ_JAUSUK010000002.1"/>
</dbReference>
<keyword evidence="5 6" id="KW-0234">DNA repair</keyword>
<gene>
    <name evidence="6" type="primary">ruvA</name>
    <name evidence="9" type="ORF">J2R99_001924</name>
</gene>
<evidence type="ECO:0000256" key="3">
    <source>
        <dbReference type="ARBA" id="ARBA00023125"/>
    </source>
</evidence>
<dbReference type="GO" id="GO:0016787">
    <property type="term" value="F:hydrolase activity"/>
    <property type="evidence" value="ECO:0007669"/>
    <property type="project" value="UniProtKB-KW"/>
</dbReference>
<evidence type="ECO:0000259" key="7">
    <source>
        <dbReference type="Pfam" id="PF01330"/>
    </source>
</evidence>
<evidence type="ECO:0000256" key="2">
    <source>
        <dbReference type="ARBA" id="ARBA00022763"/>
    </source>
</evidence>
<dbReference type="InterPro" id="IPR010994">
    <property type="entry name" value="RuvA_2-like"/>
</dbReference>
<keyword evidence="9" id="KW-0378">Hydrolase</keyword>
<dbReference type="Gene3D" id="2.40.50.140">
    <property type="entry name" value="Nucleic acid-binding proteins"/>
    <property type="match status" value="1"/>
</dbReference>
<dbReference type="SUPFAM" id="SSF47781">
    <property type="entry name" value="RuvA domain 2-like"/>
    <property type="match status" value="1"/>
</dbReference>
<keyword evidence="9" id="KW-0067">ATP-binding</keyword>
<evidence type="ECO:0000256" key="4">
    <source>
        <dbReference type="ARBA" id="ARBA00023172"/>
    </source>
</evidence>
<comment type="caution">
    <text evidence="6">Lacks conserved residue(s) required for the propagation of feature annotation.</text>
</comment>
<keyword evidence="3 6" id="KW-0238">DNA-binding</keyword>
<dbReference type="Proteomes" id="UP001230253">
    <property type="component" value="Unassembled WGS sequence"/>
</dbReference>
<comment type="function">
    <text evidence="6">The RuvA-RuvB-RuvC complex processes Holliday junction (HJ) DNA during genetic recombination and DNA repair, while the RuvA-RuvB complex plays an important role in the rescue of blocked DNA replication forks via replication fork reversal (RFR). RuvA specifically binds to HJ cruciform DNA, conferring on it an open structure. The RuvB hexamer acts as an ATP-dependent pump, pulling dsDNA into and through the RuvAB complex. HJ branch migration allows RuvC to scan DNA until it finds its consensus sequence, where it cleaves and resolves the cruciform DNA.</text>
</comment>
<dbReference type="InterPro" id="IPR011114">
    <property type="entry name" value="RuvA_C"/>
</dbReference>
<dbReference type="Gene3D" id="1.10.8.10">
    <property type="entry name" value="DNA helicase RuvA subunit, C-terminal domain"/>
    <property type="match status" value="1"/>
</dbReference>
<dbReference type="Gene3D" id="1.10.150.20">
    <property type="entry name" value="5' to 3' exonuclease, C-terminal subdomain"/>
    <property type="match status" value="1"/>
</dbReference>
<keyword evidence="1 6" id="KW-0963">Cytoplasm</keyword>
<dbReference type="Pfam" id="PF14520">
    <property type="entry name" value="HHH_5"/>
    <property type="match status" value="1"/>
</dbReference>
<evidence type="ECO:0000256" key="5">
    <source>
        <dbReference type="ARBA" id="ARBA00023204"/>
    </source>
</evidence>
<comment type="subunit">
    <text evidence="6">Homotetramer. Forms an RuvA(8)-RuvB(12)-Holliday junction (HJ) complex. HJ DNA is sandwiched between 2 RuvA tetramers; dsDNA enters through RuvA and exits via RuvB. An RuvB hexamer assembles on each DNA strand where it exits the tetramer. Each RuvB hexamer is contacted by two RuvA subunits (via domain III) on 2 adjacent RuvB subunits; this complex drives branch migration. In the full resolvosome a probable DNA-RuvA(4)-RuvB(12)-RuvC(2) complex forms which resolves the HJ.</text>
</comment>
<dbReference type="InterPro" id="IPR012340">
    <property type="entry name" value="NA-bd_OB-fold"/>
</dbReference>
<feature type="domain" description="Holliday junction DNA helicase RuvA C-terminal" evidence="8">
    <location>
        <begin position="161"/>
        <end position="207"/>
    </location>
</feature>
<sequence>MIGKLKGRIDSYGPDWVIVDVGGVGYVVHCSTQTLQALPSPGEAATLSIETYVREDQIRLFGFASDVEREWFRLLNSVQGVGTRMALGVLGTLRPADLSSAIALQDKAMIARSPGVGPKLAGRICSELKDKAPALGSGIGGDPSLSRLQSDLGDQVAPQPIADAVSALVNLGYAQAQASAAIAKAMRDAGEGAETAKLIRLGLKELSQ</sequence>
<dbReference type="HAMAP" id="MF_00031">
    <property type="entry name" value="DNA_HJ_migration_RuvA"/>
    <property type="match status" value="1"/>
</dbReference>
<dbReference type="GO" id="GO:0003678">
    <property type="term" value="F:DNA helicase activity"/>
    <property type="evidence" value="ECO:0007669"/>
    <property type="project" value="UniProtKB-EC"/>
</dbReference>
<dbReference type="Pfam" id="PF07499">
    <property type="entry name" value="RuvA_C"/>
    <property type="match status" value="1"/>
</dbReference>
<feature type="domain" description="DNA helicase Holliday junction RuvA type" evidence="7">
    <location>
        <begin position="1"/>
        <end position="62"/>
    </location>
</feature>
<keyword evidence="4 6" id="KW-0233">DNA recombination</keyword>
<dbReference type="InterPro" id="IPR013849">
    <property type="entry name" value="DNA_helicase_Holl-junc_RuvA_I"/>
</dbReference>
<dbReference type="InterPro" id="IPR000085">
    <property type="entry name" value="RuvA"/>
</dbReference>
<dbReference type="SUPFAM" id="SSF46929">
    <property type="entry name" value="DNA helicase RuvA subunit, C-terminal domain"/>
    <property type="match status" value="1"/>
</dbReference>
<evidence type="ECO:0000313" key="9">
    <source>
        <dbReference type="EMBL" id="MDQ0326055.1"/>
    </source>
</evidence>
<evidence type="ECO:0000313" key="10">
    <source>
        <dbReference type="Proteomes" id="UP001230253"/>
    </source>
</evidence>
<evidence type="ECO:0000256" key="1">
    <source>
        <dbReference type="ARBA" id="ARBA00022490"/>
    </source>
</evidence>
<keyword evidence="9" id="KW-0347">Helicase</keyword>
<evidence type="ECO:0000259" key="8">
    <source>
        <dbReference type="Pfam" id="PF07499"/>
    </source>
</evidence>
<keyword evidence="9" id="KW-0547">Nucleotide-binding</keyword>
<name>A0ABU0C6A6_9BRAD</name>
<proteinExistence type="inferred from homology"/>
<organism evidence="9 10">
    <name type="scientific">Rhodopseudomonas julia</name>
    <dbReference type="NCBI Taxonomy" id="200617"/>
    <lineage>
        <taxon>Bacteria</taxon>
        <taxon>Pseudomonadati</taxon>
        <taxon>Pseudomonadota</taxon>
        <taxon>Alphaproteobacteria</taxon>
        <taxon>Hyphomicrobiales</taxon>
        <taxon>Nitrobacteraceae</taxon>
        <taxon>Rhodopseudomonas</taxon>
    </lineage>
</organism>
<feature type="region of interest" description="Domain I" evidence="6">
    <location>
        <begin position="1"/>
        <end position="64"/>
    </location>
</feature>
<reference evidence="9 10" key="1">
    <citation type="submission" date="2023-07" db="EMBL/GenBank/DDBJ databases">
        <title>Genomic Encyclopedia of Type Strains, Phase IV (KMG-IV): sequencing the most valuable type-strain genomes for metagenomic binning, comparative biology and taxonomic classification.</title>
        <authorList>
            <person name="Goeker M."/>
        </authorList>
    </citation>
    <scope>NUCLEOTIDE SEQUENCE [LARGE SCALE GENOMIC DNA]</scope>
    <source>
        <strain evidence="9 10">DSM 11549</strain>
    </source>
</reference>
<dbReference type="Pfam" id="PF01330">
    <property type="entry name" value="RuvA_N"/>
    <property type="match status" value="1"/>
</dbReference>
<protein>
    <recommendedName>
        <fullName evidence="6">Holliday junction branch migration complex subunit RuvA</fullName>
    </recommendedName>
</protein>
<accession>A0ABU0C6A6</accession>
<dbReference type="SUPFAM" id="SSF50249">
    <property type="entry name" value="Nucleic acid-binding proteins"/>
    <property type="match status" value="1"/>
</dbReference>